<dbReference type="PANTHER" id="PTHR24392">
    <property type="entry name" value="ZINC FINGER PROTEIN"/>
    <property type="match status" value="1"/>
</dbReference>
<evidence type="ECO:0000256" key="4">
    <source>
        <dbReference type="ARBA" id="ARBA00022771"/>
    </source>
</evidence>
<evidence type="ECO:0000256" key="8">
    <source>
        <dbReference type="PROSITE-ProRule" id="PRU00042"/>
    </source>
</evidence>
<feature type="region of interest" description="Disordered" evidence="9">
    <location>
        <begin position="116"/>
        <end position="135"/>
    </location>
</feature>
<comment type="subcellular location">
    <subcellularLocation>
        <location evidence="1">Nucleus</location>
    </subcellularLocation>
</comment>
<evidence type="ECO:0000256" key="9">
    <source>
        <dbReference type="SAM" id="MobiDB-lite"/>
    </source>
</evidence>
<dbReference type="GO" id="GO:0008270">
    <property type="term" value="F:zinc ion binding"/>
    <property type="evidence" value="ECO:0007669"/>
    <property type="project" value="UniProtKB-KW"/>
</dbReference>
<organism evidence="11 12">
    <name type="scientific">Cryptolaemus montrouzieri</name>
    <dbReference type="NCBI Taxonomy" id="559131"/>
    <lineage>
        <taxon>Eukaryota</taxon>
        <taxon>Metazoa</taxon>
        <taxon>Ecdysozoa</taxon>
        <taxon>Arthropoda</taxon>
        <taxon>Hexapoda</taxon>
        <taxon>Insecta</taxon>
        <taxon>Pterygota</taxon>
        <taxon>Neoptera</taxon>
        <taxon>Endopterygota</taxon>
        <taxon>Coleoptera</taxon>
        <taxon>Polyphaga</taxon>
        <taxon>Cucujiformia</taxon>
        <taxon>Coccinelloidea</taxon>
        <taxon>Coccinellidae</taxon>
        <taxon>Scymninae</taxon>
        <taxon>Scymnini</taxon>
        <taxon>Cryptolaemus</taxon>
    </lineage>
</organism>
<comment type="caution">
    <text evidence="11">The sequence shown here is derived from an EMBL/GenBank/DDBJ whole genome shotgun (WGS) entry which is preliminary data.</text>
</comment>
<keyword evidence="5" id="KW-0862">Zinc</keyword>
<keyword evidence="7" id="KW-0539">Nucleus</keyword>
<evidence type="ECO:0000313" key="12">
    <source>
        <dbReference type="Proteomes" id="UP001516400"/>
    </source>
</evidence>
<dbReference type="SMART" id="SM00355">
    <property type="entry name" value="ZnF_C2H2"/>
    <property type="match status" value="5"/>
</dbReference>
<evidence type="ECO:0000313" key="11">
    <source>
        <dbReference type="EMBL" id="KAL3283707.1"/>
    </source>
</evidence>
<feature type="domain" description="C2H2-type" evidence="10">
    <location>
        <begin position="333"/>
        <end position="361"/>
    </location>
</feature>
<protein>
    <recommendedName>
        <fullName evidence="10">C2H2-type domain-containing protein</fullName>
    </recommendedName>
</protein>
<keyword evidence="2" id="KW-0479">Metal-binding</keyword>
<dbReference type="Gene3D" id="3.30.160.60">
    <property type="entry name" value="Classic Zinc Finger"/>
    <property type="match status" value="2"/>
</dbReference>
<dbReference type="EMBL" id="JABFTP020000148">
    <property type="protein sequence ID" value="KAL3283707.1"/>
    <property type="molecule type" value="Genomic_DNA"/>
</dbReference>
<evidence type="ECO:0000256" key="5">
    <source>
        <dbReference type="ARBA" id="ARBA00022833"/>
    </source>
</evidence>
<dbReference type="Pfam" id="PF13909">
    <property type="entry name" value="zf-H2C2_5"/>
    <property type="match status" value="1"/>
</dbReference>
<keyword evidence="4 8" id="KW-0863">Zinc-finger</keyword>
<evidence type="ECO:0000256" key="2">
    <source>
        <dbReference type="ARBA" id="ARBA00022723"/>
    </source>
</evidence>
<name>A0ABD2NZA4_9CUCU</name>
<evidence type="ECO:0000256" key="3">
    <source>
        <dbReference type="ARBA" id="ARBA00022737"/>
    </source>
</evidence>
<dbReference type="GO" id="GO:0003677">
    <property type="term" value="F:DNA binding"/>
    <property type="evidence" value="ECO:0007669"/>
    <property type="project" value="UniProtKB-KW"/>
</dbReference>
<dbReference type="InterPro" id="IPR013087">
    <property type="entry name" value="Znf_C2H2_type"/>
</dbReference>
<dbReference type="InterPro" id="IPR036236">
    <property type="entry name" value="Znf_C2H2_sf"/>
</dbReference>
<evidence type="ECO:0000256" key="6">
    <source>
        <dbReference type="ARBA" id="ARBA00023125"/>
    </source>
</evidence>
<accession>A0ABD2NZA4</accession>
<feature type="domain" description="C2H2-type" evidence="10">
    <location>
        <begin position="246"/>
        <end position="274"/>
    </location>
</feature>
<dbReference type="AlphaFoldDB" id="A0ABD2NZA4"/>
<evidence type="ECO:0000256" key="7">
    <source>
        <dbReference type="ARBA" id="ARBA00023242"/>
    </source>
</evidence>
<dbReference type="Proteomes" id="UP001516400">
    <property type="component" value="Unassembled WGS sequence"/>
</dbReference>
<evidence type="ECO:0000259" key="10">
    <source>
        <dbReference type="PROSITE" id="PS50157"/>
    </source>
</evidence>
<dbReference type="PROSITE" id="PS50157">
    <property type="entry name" value="ZINC_FINGER_C2H2_2"/>
    <property type="match status" value="3"/>
</dbReference>
<feature type="region of interest" description="Disordered" evidence="9">
    <location>
        <begin position="48"/>
        <end position="72"/>
    </location>
</feature>
<keyword evidence="12" id="KW-1185">Reference proteome</keyword>
<reference evidence="11 12" key="1">
    <citation type="journal article" date="2021" name="BMC Biol.">
        <title>Horizontally acquired antibacterial genes associated with adaptive radiation of ladybird beetles.</title>
        <authorList>
            <person name="Li H.S."/>
            <person name="Tang X.F."/>
            <person name="Huang Y.H."/>
            <person name="Xu Z.Y."/>
            <person name="Chen M.L."/>
            <person name="Du X.Y."/>
            <person name="Qiu B.Y."/>
            <person name="Chen P.T."/>
            <person name="Zhang W."/>
            <person name="Slipinski A."/>
            <person name="Escalona H.E."/>
            <person name="Waterhouse R.M."/>
            <person name="Zwick A."/>
            <person name="Pang H."/>
        </authorList>
    </citation>
    <scope>NUCLEOTIDE SEQUENCE [LARGE SCALE GENOMIC DNA]</scope>
    <source>
        <strain evidence="11">SYSU2018</strain>
    </source>
</reference>
<proteinExistence type="predicted"/>
<feature type="domain" description="C2H2-type" evidence="10">
    <location>
        <begin position="275"/>
        <end position="303"/>
    </location>
</feature>
<gene>
    <name evidence="11" type="ORF">HHI36_024007</name>
</gene>
<dbReference type="GO" id="GO:0005634">
    <property type="term" value="C:nucleus"/>
    <property type="evidence" value="ECO:0007669"/>
    <property type="project" value="UniProtKB-SubCell"/>
</dbReference>
<evidence type="ECO:0000256" key="1">
    <source>
        <dbReference type="ARBA" id="ARBA00004123"/>
    </source>
</evidence>
<feature type="compositionally biased region" description="Basic and acidic residues" evidence="9">
    <location>
        <begin position="53"/>
        <end position="69"/>
    </location>
</feature>
<keyword evidence="6" id="KW-0238">DNA-binding</keyword>
<sequence>MNLSHEEIEEPSKYSEEDDKTFVHQLIDNEGKSWDRNLFHETFNKSHSMQLKNEYESETKQHNDGKGVGESRSFTNKFIAEDRNIRNQGTKCENDDNLKIDISYKGIITGIKVESPGDENITNSPQGIDGEEKRCDSSEDCKIDIQYDKIITKSEVESSESSEDENISYKSEIDEDEGEFWDDVKSFEDSVKEEIVQEEVYRSENHVKSTQRKSEYCKSIHCYYQTTNKCTMEVHINSVHLGIKSYKCSLCEYQTATKSRLKDHINCKHLGIRNHKCTLCDFQTTQKSYLKHHMNSKHLGIRNHKCTLCDFQTATKSRLKDHINCKHLGIRNHKCSYCDYEAYEKNNLTKHINNVHLGIKITNVAIVSTGHQGGIKSKLIQMLYILVKKS</sequence>
<dbReference type="SUPFAM" id="SSF57667">
    <property type="entry name" value="beta-beta-alpha zinc fingers"/>
    <property type="match status" value="2"/>
</dbReference>
<keyword evidence="3" id="KW-0677">Repeat</keyword>